<evidence type="ECO:0000313" key="5">
    <source>
        <dbReference type="EMBL" id="MFC3765378.1"/>
    </source>
</evidence>
<dbReference type="Gene3D" id="3.20.20.60">
    <property type="entry name" value="Phosphoenolpyruvate-binding domains"/>
    <property type="match status" value="1"/>
</dbReference>
<evidence type="ECO:0000259" key="4">
    <source>
        <dbReference type="Pfam" id="PF03328"/>
    </source>
</evidence>
<dbReference type="InterPro" id="IPR050251">
    <property type="entry name" value="HpcH-HpaI_aldolase"/>
</dbReference>
<dbReference type="EMBL" id="JBHRZH010000037">
    <property type="protein sequence ID" value="MFC3765378.1"/>
    <property type="molecule type" value="Genomic_DNA"/>
</dbReference>
<dbReference type="InterPro" id="IPR005000">
    <property type="entry name" value="Aldolase/citrate-lyase_domain"/>
</dbReference>
<name>A0ABV7YK96_9ACTN</name>
<organism evidence="5 6">
    <name type="scientific">Tenggerimyces flavus</name>
    <dbReference type="NCBI Taxonomy" id="1708749"/>
    <lineage>
        <taxon>Bacteria</taxon>
        <taxon>Bacillati</taxon>
        <taxon>Actinomycetota</taxon>
        <taxon>Actinomycetes</taxon>
        <taxon>Propionibacteriales</taxon>
        <taxon>Nocardioidaceae</taxon>
        <taxon>Tenggerimyces</taxon>
    </lineage>
</organism>
<comment type="caution">
    <text evidence="5">The sequence shown here is derived from an EMBL/GenBank/DDBJ whole genome shotgun (WGS) entry which is preliminary data.</text>
</comment>
<dbReference type="Proteomes" id="UP001595699">
    <property type="component" value="Unassembled WGS sequence"/>
</dbReference>
<reference evidence="6" key="1">
    <citation type="journal article" date="2019" name="Int. J. Syst. Evol. Microbiol.">
        <title>The Global Catalogue of Microorganisms (GCM) 10K type strain sequencing project: providing services to taxonomists for standard genome sequencing and annotation.</title>
        <authorList>
            <consortium name="The Broad Institute Genomics Platform"/>
            <consortium name="The Broad Institute Genome Sequencing Center for Infectious Disease"/>
            <person name="Wu L."/>
            <person name="Ma J."/>
        </authorList>
    </citation>
    <scope>NUCLEOTIDE SEQUENCE [LARGE SCALE GENOMIC DNA]</scope>
    <source>
        <strain evidence="6">CGMCC 4.7241</strain>
    </source>
</reference>
<dbReference type="SUPFAM" id="SSF51621">
    <property type="entry name" value="Phosphoenolpyruvate/pyruvate domain"/>
    <property type="match status" value="1"/>
</dbReference>
<sequence length="253" mass="26658">MAARLEALRDLWELDQPTIGGWCAIPSAISAELLGVAGFDWVVIDAQHGLVGFEDLAVMLPALSNAGVPALVRVPWNEPSAIMKALDAGAQGVIVPMVNSPEDARLATEACRFPPRGNRSWGPVRPSLYDQEYAPATANRNVICAVMVETVDAVASVDDILAVPGIDAVFVGPSDLAISAGFLPSADPTEPVHLELIETVLKACKARGIVAGIACGNAGLVRRWRDEGFRMLAVPSDMSLLSDAAAQLLRDIG</sequence>
<dbReference type="PANTHER" id="PTHR30502:SF0">
    <property type="entry name" value="PHOSPHOENOLPYRUVATE CARBOXYLASE FAMILY PROTEIN"/>
    <property type="match status" value="1"/>
</dbReference>
<evidence type="ECO:0000256" key="3">
    <source>
        <dbReference type="ARBA" id="ARBA00023239"/>
    </source>
</evidence>
<dbReference type="InterPro" id="IPR015813">
    <property type="entry name" value="Pyrv/PenolPyrv_kinase-like_dom"/>
</dbReference>
<dbReference type="RefSeq" id="WP_205121237.1">
    <property type="nucleotide sequence ID" value="NZ_JAFBCM010000001.1"/>
</dbReference>
<keyword evidence="2" id="KW-0479">Metal-binding</keyword>
<proteinExistence type="inferred from homology"/>
<evidence type="ECO:0000256" key="2">
    <source>
        <dbReference type="ARBA" id="ARBA00022723"/>
    </source>
</evidence>
<accession>A0ABV7YK96</accession>
<comment type="similarity">
    <text evidence="1">Belongs to the HpcH/HpaI aldolase family.</text>
</comment>
<dbReference type="Pfam" id="PF03328">
    <property type="entry name" value="HpcH_HpaI"/>
    <property type="match status" value="1"/>
</dbReference>
<keyword evidence="6" id="KW-1185">Reference proteome</keyword>
<feature type="domain" description="HpcH/HpaI aldolase/citrate lyase" evidence="4">
    <location>
        <begin position="22"/>
        <end position="243"/>
    </location>
</feature>
<dbReference type="PANTHER" id="PTHR30502">
    <property type="entry name" value="2-KETO-3-DEOXY-L-RHAMNONATE ALDOLASE"/>
    <property type="match status" value="1"/>
</dbReference>
<dbReference type="GO" id="GO:0016829">
    <property type="term" value="F:lyase activity"/>
    <property type="evidence" value="ECO:0007669"/>
    <property type="project" value="UniProtKB-KW"/>
</dbReference>
<evidence type="ECO:0000313" key="6">
    <source>
        <dbReference type="Proteomes" id="UP001595699"/>
    </source>
</evidence>
<gene>
    <name evidence="5" type="ORF">ACFOUW_31400</name>
</gene>
<evidence type="ECO:0000256" key="1">
    <source>
        <dbReference type="ARBA" id="ARBA00005568"/>
    </source>
</evidence>
<keyword evidence="3 5" id="KW-0456">Lyase</keyword>
<protein>
    <submittedName>
        <fullName evidence="5">HpcH/HpaI aldolase/citrate lyase family protein</fullName>
    </submittedName>
</protein>
<dbReference type="InterPro" id="IPR040442">
    <property type="entry name" value="Pyrv_kinase-like_dom_sf"/>
</dbReference>